<dbReference type="InterPro" id="IPR007235">
    <property type="entry name" value="Glyco_trans_28_C"/>
</dbReference>
<keyword evidence="3 10" id="KW-0328">Glycosyltransferase</keyword>
<feature type="binding site" evidence="10">
    <location>
        <position position="122"/>
    </location>
    <ligand>
        <name>UDP-N-acetyl-alpha-D-glucosamine</name>
        <dbReference type="ChEBI" id="CHEBI:57705"/>
    </ligand>
</feature>
<dbReference type="GO" id="GO:0009252">
    <property type="term" value="P:peptidoglycan biosynthetic process"/>
    <property type="evidence" value="ECO:0007669"/>
    <property type="project" value="UniProtKB-UniRule"/>
</dbReference>
<dbReference type="EMBL" id="LIAV01000010">
    <property type="protein sequence ID" value="KRO41290.1"/>
    <property type="molecule type" value="Genomic_DNA"/>
</dbReference>
<dbReference type="GO" id="GO:0071555">
    <property type="term" value="P:cell wall organization"/>
    <property type="evidence" value="ECO:0007669"/>
    <property type="project" value="UniProtKB-KW"/>
</dbReference>
<dbReference type="EC" id="2.4.1.227" evidence="10"/>
<dbReference type="SUPFAM" id="SSF53756">
    <property type="entry name" value="UDP-Glycosyltransferase/glycogen phosphorylase"/>
    <property type="match status" value="1"/>
</dbReference>
<dbReference type="Pfam" id="PF04101">
    <property type="entry name" value="Glyco_tran_28_C"/>
    <property type="match status" value="1"/>
</dbReference>
<feature type="binding site" evidence="10">
    <location>
        <position position="282"/>
    </location>
    <ligand>
        <name>UDP-N-acetyl-alpha-D-glucosamine</name>
        <dbReference type="ChEBI" id="CHEBI:57705"/>
    </ligand>
</feature>
<keyword evidence="8 10" id="KW-0131">Cell cycle</keyword>
<dbReference type="Pfam" id="PF03033">
    <property type="entry name" value="Glyco_transf_28"/>
    <property type="match status" value="1"/>
</dbReference>
<evidence type="ECO:0000256" key="4">
    <source>
        <dbReference type="ARBA" id="ARBA00022679"/>
    </source>
</evidence>
<evidence type="ECO:0000256" key="9">
    <source>
        <dbReference type="ARBA" id="ARBA00023316"/>
    </source>
</evidence>
<organism evidence="13 14">
    <name type="scientific">SAR86 cluster bacterium BACL1 MAG-120920-bin57</name>
    <dbReference type="NCBI Taxonomy" id="1655571"/>
    <lineage>
        <taxon>Bacteria</taxon>
        <taxon>Pseudomonadati</taxon>
        <taxon>Pseudomonadota</taxon>
        <taxon>Gammaproteobacteria</taxon>
        <taxon>SAR86 cluster</taxon>
    </lineage>
</organism>
<dbReference type="AlphaFoldDB" id="A0A0R2Q0E7"/>
<dbReference type="GO" id="GO:0051301">
    <property type="term" value="P:cell division"/>
    <property type="evidence" value="ECO:0007669"/>
    <property type="project" value="UniProtKB-KW"/>
</dbReference>
<evidence type="ECO:0000259" key="12">
    <source>
        <dbReference type="Pfam" id="PF04101"/>
    </source>
</evidence>
<comment type="pathway">
    <text evidence="10">Cell wall biogenesis; peptidoglycan biosynthesis.</text>
</comment>
<dbReference type="GO" id="GO:0008360">
    <property type="term" value="P:regulation of cell shape"/>
    <property type="evidence" value="ECO:0007669"/>
    <property type="project" value="UniProtKB-KW"/>
</dbReference>
<dbReference type="Gene3D" id="3.40.50.2000">
    <property type="entry name" value="Glycogen Phosphorylase B"/>
    <property type="match status" value="2"/>
</dbReference>
<protein>
    <recommendedName>
        <fullName evidence="10">UDP-N-acetylglucosamine--N-acetylmuramyl-(pentapeptide) pyrophosphoryl-undecaprenol N-acetylglucosamine transferase</fullName>
        <ecNumber evidence="10">2.4.1.227</ecNumber>
    </recommendedName>
    <alternativeName>
        <fullName evidence="10">Undecaprenyl-PP-MurNAc-pentapeptide-UDPGlcNAc GlcNAc transferase</fullName>
    </alternativeName>
</protein>
<dbReference type="Proteomes" id="UP000050874">
    <property type="component" value="Unassembled WGS sequence"/>
</dbReference>
<evidence type="ECO:0000256" key="10">
    <source>
        <dbReference type="HAMAP-Rule" id="MF_00033"/>
    </source>
</evidence>
<comment type="catalytic activity">
    <reaction evidence="10">
        <text>di-trans,octa-cis-undecaprenyl diphospho-N-acetyl-alpha-D-muramoyl-L-alanyl-D-glutamyl-meso-2,6-diaminopimeloyl-D-alanyl-D-alanine + UDP-N-acetyl-alpha-D-glucosamine = di-trans,octa-cis-undecaprenyl diphospho-[N-acetyl-alpha-D-glucosaminyl-(1-&gt;4)]-N-acetyl-alpha-D-muramoyl-L-alanyl-D-glutamyl-meso-2,6-diaminopimeloyl-D-alanyl-D-alanine + UDP + H(+)</text>
        <dbReference type="Rhea" id="RHEA:31227"/>
        <dbReference type="ChEBI" id="CHEBI:15378"/>
        <dbReference type="ChEBI" id="CHEBI:57705"/>
        <dbReference type="ChEBI" id="CHEBI:58223"/>
        <dbReference type="ChEBI" id="CHEBI:61387"/>
        <dbReference type="ChEBI" id="CHEBI:61388"/>
        <dbReference type="EC" id="2.4.1.227"/>
    </reaction>
</comment>
<evidence type="ECO:0000256" key="6">
    <source>
        <dbReference type="ARBA" id="ARBA00022984"/>
    </source>
</evidence>
<comment type="subcellular location">
    <subcellularLocation>
        <location evidence="10">Cell membrane</location>
        <topology evidence="10">Peripheral membrane protein</topology>
        <orientation evidence="10">Cytoplasmic side</orientation>
    </subcellularLocation>
</comment>
<feature type="domain" description="Glycosyl transferase family 28 C-terminal" evidence="12">
    <location>
        <begin position="180"/>
        <end position="330"/>
    </location>
</feature>
<dbReference type="PANTHER" id="PTHR21015:SF22">
    <property type="entry name" value="GLYCOSYLTRANSFERASE"/>
    <property type="match status" value="1"/>
</dbReference>
<evidence type="ECO:0000259" key="11">
    <source>
        <dbReference type="Pfam" id="PF03033"/>
    </source>
</evidence>
<keyword evidence="1 10" id="KW-1003">Cell membrane</keyword>
<dbReference type="GO" id="GO:0050511">
    <property type="term" value="F:undecaprenyldiphospho-muramoylpentapeptide beta-N-acetylglucosaminyltransferase activity"/>
    <property type="evidence" value="ECO:0007669"/>
    <property type="project" value="UniProtKB-UniRule"/>
</dbReference>
<keyword evidence="6 10" id="KW-0573">Peptidoglycan synthesis</keyword>
<comment type="caution">
    <text evidence="10">Lacks conserved residue(s) required for the propagation of feature annotation.</text>
</comment>
<evidence type="ECO:0000256" key="3">
    <source>
        <dbReference type="ARBA" id="ARBA00022676"/>
    </source>
</evidence>
<comment type="similarity">
    <text evidence="10">Belongs to the glycosyltransferase 28 family. MurG subfamily.</text>
</comment>
<dbReference type="InterPro" id="IPR006009">
    <property type="entry name" value="GlcNAc_MurG"/>
</dbReference>
<dbReference type="CDD" id="cd03785">
    <property type="entry name" value="GT28_MurG"/>
    <property type="match status" value="1"/>
</dbReference>
<sequence>MKFLISAAGTGGHIFPALRFCLSCMEQSHQVIWVGTKQGMESQRVPEHNIPFLTVPMSGFRGKSVLKKIAALLGLVSSTIKSVIYIVHNQINCVVCFGGYISLPVGIAAIICRKKLILHEQNAVLGSSNKLLLKFSKIVFLGMPLVTPHHQKMKVVGNPIEQFLQNDVVPSHFDEGILRIYVTGGSLGSEFINQHVPFALSALDIPMEIKHQAGRNKSEGIKTRYSSNLLVDISEFYNEPSANIHWSDFVICRAGALTLAEVSSLKRGCLMIPLPSAIDNHQLENARQVEKLGLGVIYEESEPVSELQEKLKNIINQKKYLTWQTSAPQTDHFQASERMLSSILQLK</sequence>
<evidence type="ECO:0000256" key="2">
    <source>
        <dbReference type="ARBA" id="ARBA00022618"/>
    </source>
</evidence>
<name>A0A0R2Q0E7_9GAMM</name>
<keyword evidence="4 10" id="KW-0808">Transferase</keyword>
<evidence type="ECO:0000256" key="8">
    <source>
        <dbReference type="ARBA" id="ARBA00023306"/>
    </source>
</evidence>
<keyword evidence="5 10" id="KW-0133">Cell shape</keyword>
<dbReference type="GO" id="GO:0051991">
    <property type="term" value="F:UDP-N-acetyl-D-glucosamine:N-acetylmuramoyl-L-alanyl-D-glutamyl-meso-2,6-diaminopimelyl-D-alanyl-D-alanine-diphosphoundecaprenol 4-beta-N-acetylglucosaminlytransferase activity"/>
    <property type="evidence" value="ECO:0007669"/>
    <property type="project" value="RHEA"/>
</dbReference>
<feature type="domain" description="Glycosyltransferase family 28 N-terminal" evidence="11">
    <location>
        <begin position="4"/>
        <end position="139"/>
    </location>
</feature>
<evidence type="ECO:0000313" key="13">
    <source>
        <dbReference type="EMBL" id="KRO41290.1"/>
    </source>
</evidence>
<comment type="caution">
    <text evidence="13">The sequence shown here is derived from an EMBL/GenBank/DDBJ whole genome shotgun (WGS) entry which is preliminary data.</text>
</comment>
<dbReference type="PANTHER" id="PTHR21015">
    <property type="entry name" value="UDP-N-ACETYLGLUCOSAMINE--N-ACETYLMURAMYL-(PENTAPEPTIDE) PYROPHOSPHORYL-UNDECAPRENOL N-ACETYLGLUCOSAMINE TRANSFERASE 1"/>
    <property type="match status" value="1"/>
</dbReference>
<evidence type="ECO:0000256" key="1">
    <source>
        <dbReference type="ARBA" id="ARBA00022475"/>
    </source>
</evidence>
<comment type="function">
    <text evidence="10">Cell wall formation. Catalyzes the transfer of a GlcNAc subunit on undecaprenyl-pyrophosphoryl-MurNAc-pentapeptide (lipid intermediate I) to form undecaprenyl-pyrophosphoryl-MurNAc-(pentapeptide)GlcNAc (lipid intermediate II).</text>
</comment>
<dbReference type="UniPathway" id="UPA00219"/>
<proteinExistence type="inferred from homology"/>
<keyword evidence="9 10" id="KW-0961">Cell wall biogenesis/degradation</keyword>
<keyword evidence="2 10" id="KW-0132">Cell division</keyword>
<gene>
    <name evidence="10" type="primary">murG</name>
    <name evidence="13" type="ORF">ABR63_04195</name>
</gene>
<evidence type="ECO:0000313" key="14">
    <source>
        <dbReference type="Proteomes" id="UP000050874"/>
    </source>
</evidence>
<evidence type="ECO:0000256" key="7">
    <source>
        <dbReference type="ARBA" id="ARBA00023136"/>
    </source>
</evidence>
<dbReference type="GO" id="GO:0005975">
    <property type="term" value="P:carbohydrate metabolic process"/>
    <property type="evidence" value="ECO:0007669"/>
    <property type="project" value="InterPro"/>
</dbReference>
<feature type="binding site" evidence="10">
    <location>
        <position position="186"/>
    </location>
    <ligand>
        <name>UDP-N-acetyl-alpha-D-glucosamine</name>
        <dbReference type="ChEBI" id="CHEBI:57705"/>
    </ligand>
</feature>
<accession>A0A0R2Q0E7</accession>
<reference evidence="14" key="1">
    <citation type="submission" date="2015-10" db="EMBL/GenBank/DDBJ databases">
        <title>Metagenome-Assembled Genomes uncover a global brackish microbiome.</title>
        <authorList>
            <person name="Hugerth L.W."/>
            <person name="Larsson J."/>
            <person name="Alneberg J."/>
            <person name="Lindh M.V."/>
            <person name="Legrand C."/>
            <person name="Pinhassi J."/>
            <person name="Andersson A."/>
        </authorList>
    </citation>
    <scope>NUCLEOTIDE SEQUENCE [LARGE SCALE GENOMIC DNA]</scope>
</reference>
<evidence type="ECO:0000256" key="5">
    <source>
        <dbReference type="ARBA" id="ARBA00022960"/>
    </source>
</evidence>
<dbReference type="GO" id="GO:0005886">
    <property type="term" value="C:plasma membrane"/>
    <property type="evidence" value="ECO:0007669"/>
    <property type="project" value="UniProtKB-SubCell"/>
</dbReference>
<dbReference type="InterPro" id="IPR004276">
    <property type="entry name" value="GlycoTrans_28_N"/>
</dbReference>
<keyword evidence="7 10" id="KW-0472">Membrane</keyword>
<dbReference type="HAMAP" id="MF_00033">
    <property type="entry name" value="MurG"/>
    <property type="match status" value="1"/>
</dbReference>
<feature type="binding site" evidence="10">
    <location>
        <begin position="10"/>
        <end position="12"/>
    </location>
    <ligand>
        <name>UDP-N-acetyl-alpha-D-glucosamine</name>
        <dbReference type="ChEBI" id="CHEBI:57705"/>
    </ligand>
</feature>